<keyword evidence="2" id="KW-1185">Reference proteome</keyword>
<accession>A0ABQ0FA82</accession>
<evidence type="ECO:0000313" key="2">
    <source>
        <dbReference type="Proteomes" id="UP001623349"/>
    </source>
</evidence>
<evidence type="ECO:0000313" key="1">
    <source>
        <dbReference type="EMBL" id="GAB1296158.1"/>
    </source>
</evidence>
<protein>
    <submittedName>
        <fullName evidence="1">Uncharacterized protein</fullName>
    </submittedName>
</protein>
<dbReference type="EMBL" id="BAAFST010000011">
    <property type="protein sequence ID" value="GAB1296158.1"/>
    <property type="molecule type" value="Genomic_DNA"/>
</dbReference>
<gene>
    <name evidence="1" type="ORF">APTSU1_001139300</name>
</gene>
<name>A0ABQ0FA82_APOSI</name>
<dbReference type="Proteomes" id="UP001623349">
    <property type="component" value="Unassembled WGS sequence"/>
</dbReference>
<organism evidence="1 2">
    <name type="scientific">Apodemus speciosus</name>
    <name type="common">Large Japanese field mouse</name>
    <dbReference type="NCBI Taxonomy" id="105296"/>
    <lineage>
        <taxon>Eukaryota</taxon>
        <taxon>Metazoa</taxon>
        <taxon>Chordata</taxon>
        <taxon>Craniata</taxon>
        <taxon>Vertebrata</taxon>
        <taxon>Euteleostomi</taxon>
        <taxon>Mammalia</taxon>
        <taxon>Eutheria</taxon>
        <taxon>Euarchontoglires</taxon>
        <taxon>Glires</taxon>
        <taxon>Rodentia</taxon>
        <taxon>Myomorpha</taxon>
        <taxon>Muroidea</taxon>
        <taxon>Muridae</taxon>
        <taxon>Murinae</taxon>
        <taxon>Apodemus</taxon>
    </lineage>
</organism>
<comment type="caution">
    <text evidence="1">The sequence shown here is derived from an EMBL/GenBank/DDBJ whole genome shotgun (WGS) entry which is preliminary data.</text>
</comment>
<reference evidence="1 2" key="1">
    <citation type="submission" date="2024-08" db="EMBL/GenBank/DDBJ databases">
        <title>The draft genome of Apodemus speciosus.</title>
        <authorList>
            <person name="Nabeshima K."/>
            <person name="Suzuki S."/>
            <person name="Onuma M."/>
        </authorList>
    </citation>
    <scope>NUCLEOTIDE SEQUENCE [LARGE SCALE GENOMIC DNA]</scope>
    <source>
        <strain evidence="1">IB14-021</strain>
    </source>
</reference>
<proteinExistence type="predicted"/>
<sequence>MQCSDAGAHTQDFELLHCDNSMEIHRNKCRGPGLPCLYG</sequence>